<reference evidence="1 2" key="1">
    <citation type="submission" date="2018-11" db="EMBL/GenBank/DDBJ databases">
        <authorList>
            <consortium name="Pathogen Informatics"/>
        </authorList>
    </citation>
    <scope>NUCLEOTIDE SEQUENCE [LARGE SCALE GENOMIC DNA]</scope>
</reference>
<name>A0A3P7LTR1_DIBLA</name>
<organism evidence="1 2">
    <name type="scientific">Dibothriocephalus latus</name>
    <name type="common">Fish tapeworm</name>
    <name type="synonym">Diphyllobothrium latum</name>
    <dbReference type="NCBI Taxonomy" id="60516"/>
    <lineage>
        <taxon>Eukaryota</taxon>
        <taxon>Metazoa</taxon>
        <taxon>Spiralia</taxon>
        <taxon>Lophotrochozoa</taxon>
        <taxon>Platyhelminthes</taxon>
        <taxon>Cestoda</taxon>
        <taxon>Eucestoda</taxon>
        <taxon>Diphyllobothriidea</taxon>
        <taxon>Diphyllobothriidae</taxon>
        <taxon>Dibothriocephalus</taxon>
    </lineage>
</organism>
<dbReference type="Proteomes" id="UP000281553">
    <property type="component" value="Unassembled WGS sequence"/>
</dbReference>
<dbReference type="Gene3D" id="1.20.58.60">
    <property type="match status" value="1"/>
</dbReference>
<proteinExistence type="predicted"/>
<evidence type="ECO:0008006" key="3">
    <source>
        <dbReference type="Google" id="ProtNLM"/>
    </source>
</evidence>
<evidence type="ECO:0000313" key="1">
    <source>
        <dbReference type="EMBL" id="VDN14363.1"/>
    </source>
</evidence>
<dbReference type="EMBL" id="UYRU01059008">
    <property type="protein sequence ID" value="VDN14363.1"/>
    <property type="molecule type" value="Genomic_DNA"/>
</dbReference>
<evidence type="ECO:0000313" key="2">
    <source>
        <dbReference type="Proteomes" id="UP000281553"/>
    </source>
</evidence>
<dbReference type="AlphaFoldDB" id="A0A3P7LTR1"/>
<sequence>MQLVPLRDAALEKELARQQLHERLRQQFTTQANKLGPWLERSLDSLYAAQTAQNKQPLEQQLVQFRKMDEEFQKLRPLIADMERCHEVSQLAGPEVGVRL</sequence>
<feature type="non-terminal residue" evidence="1">
    <location>
        <position position="100"/>
    </location>
</feature>
<gene>
    <name evidence="1" type="ORF">DILT_LOCUS10194</name>
</gene>
<dbReference type="SUPFAM" id="SSF46966">
    <property type="entry name" value="Spectrin repeat"/>
    <property type="match status" value="1"/>
</dbReference>
<dbReference type="OrthoDB" id="10017054at2759"/>
<keyword evidence="2" id="KW-1185">Reference proteome</keyword>
<protein>
    <recommendedName>
        <fullName evidence="3">ALIX V-shaped domain-containing protein</fullName>
    </recommendedName>
</protein>
<accession>A0A3P7LTR1</accession>